<keyword evidence="1" id="KW-1133">Transmembrane helix</keyword>
<dbReference type="PANTHER" id="PTHR43308">
    <property type="entry name" value="OUTER MEMBRANE PROTEIN ALPHA-RELATED"/>
    <property type="match status" value="1"/>
</dbReference>
<dbReference type="PROSITE" id="PS51272">
    <property type="entry name" value="SLH"/>
    <property type="match status" value="3"/>
</dbReference>
<dbReference type="EMBL" id="CAJVAS010000006">
    <property type="protein sequence ID" value="CAG7616332.1"/>
    <property type="molecule type" value="Genomic_DNA"/>
</dbReference>
<organism evidence="3 4">
    <name type="scientific">Paenibacillus solanacearum</name>
    <dbReference type="NCBI Taxonomy" id="2048548"/>
    <lineage>
        <taxon>Bacteria</taxon>
        <taxon>Bacillati</taxon>
        <taxon>Bacillota</taxon>
        <taxon>Bacilli</taxon>
        <taxon>Bacillales</taxon>
        <taxon>Paenibacillaceae</taxon>
        <taxon>Paenibacillus</taxon>
    </lineage>
</organism>
<dbReference type="Pfam" id="PF00395">
    <property type="entry name" value="SLH"/>
    <property type="match status" value="3"/>
</dbReference>
<reference evidence="3" key="1">
    <citation type="submission" date="2021-06" db="EMBL/GenBank/DDBJ databases">
        <authorList>
            <person name="Criscuolo A."/>
        </authorList>
    </citation>
    <scope>NUCLEOTIDE SEQUENCE</scope>
    <source>
        <strain evidence="3">CIP111600</strain>
    </source>
</reference>
<dbReference type="PANTHER" id="PTHR43308:SF5">
    <property type="entry name" value="S-LAYER PROTEIN _ PEPTIDOGLYCAN ENDO-BETA-N-ACETYLGLUCOSAMINIDASE"/>
    <property type="match status" value="1"/>
</dbReference>
<keyword evidence="1" id="KW-0812">Transmembrane</keyword>
<feature type="domain" description="SLH" evidence="2">
    <location>
        <begin position="472"/>
        <end position="532"/>
    </location>
</feature>
<evidence type="ECO:0000313" key="4">
    <source>
        <dbReference type="Proteomes" id="UP000693672"/>
    </source>
</evidence>
<feature type="domain" description="SLH" evidence="2">
    <location>
        <begin position="342"/>
        <end position="401"/>
    </location>
</feature>
<name>A0A916NHT5_9BACL</name>
<dbReference type="InterPro" id="IPR051465">
    <property type="entry name" value="Cell_Envelope_Struct_Comp"/>
</dbReference>
<evidence type="ECO:0000259" key="2">
    <source>
        <dbReference type="PROSITE" id="PS51272"/>
    </source>
</evidence>
<gene>
    <name evidence="3" type="ORF">PAESOLCIP111_01893</name>
</gene>
<dbReference type="AlphaFoldDB" id="A0A916NHT5"/>
<evidence type="ECO:0000256" key="1">
    <source>
        <dbReference type="SAM" id="Phobius"/>
    </source>
</evidence>
<evidence type="ECO:0000313" key="3">
    <source>
        <dbReference type="EMBL" id="CAG7616332.1"/>
    </source>
</evidence>
<protein>
    <recommendedName>
        <fullName evidence="2">SLH domain-containing protein</fullName>
    </recommendedName>
</protein>
<comment type="caution">
    <text evidence="3">The sequence shown here is derived from an EMBL/GenBank/DDBJ whole genome shotgun (WGS) entry which is preliminary data.</text>
</comment>
<dbReference type="Proteomes" id="UP000693672">
    <property type="component" value="Unassembled WGS sequence"/>
</dbReference>
<accession>A0A916NHT5</accession>
<dbReference type="InterPro" id="IPR001119">
    <property type="entry name" value="SLH_dom"/>
</dbReference>
<dbReference type="RefSeq" id="WP_218091685.1">
    <property type="nucleotide sequence ID" value="NZ_CAJVAS010000006.1"/>
</dbReference>
<proteinExistence type="predicted"/>
<feature type="domain" description="SLH" evidence="2">
    <location>
        <begin position="402"/>
        <end position="465"/>
    </location>
</feature>
<sequence>MKPAVFKKTAQVTVMMLIISIMLPVLAFAASGFKDVKYENGTVTGTVYSDVYSVNSQVYMYSPSGTQLNVTDVTYSVYDGVYNYKFTASGLGTYDYINLYGPVGSSVYGEAITDSVYKAVYRTSTPPTGGGGIIGGGGGGGGGWMSGSETIIVYADGSVNADRLKDSFEKYDTVTLSLNGDFVLIPAKALVNFVSNPDKMLKITNSTGTYNLPLNVLKLDDLAAKLNVTVDELIIKASISKADDATTNAVNAAANAIGGTLVSSIVDFSITGLGKEDNKVAVDFGSNYISRVLPMVKAVNPGQTTAVLYDPATSKFSFVPALFSEKEALIKRNGSSIYAVIETSKTFGDINGHWAQNYITLLANKLVVDGVTDTTFEPERSITRAEFAALVVRSLGLSTSSTGTTFSDVASDAWYAGVVDAASKAKLIDGYEDGTFKPNATINREELAAMVVRALNYAGAKPAVTSEEQAQLLGKFKDASSIVWANEEVATAIKAGIIDGMTDDMLGARSTATRAQSATMLKRLLTTAKFIN</sequence>
<keyword evidence="4" id="KW-1185">Reference proteome</keyword>
<keyword evidence="1" id="KW-0472">Membrane</keyword>
<feature type="transmembrane region" description="Helical" evidence="1">
    <location>
        <begin position="12"/>
        <end position="33"/>
    </location>
</feature>